<dbReference type="Proteomes" id="UP001321473">
    <property type="component" value="Unassembled WGS sequence"/>
</dbReference>
<dbReference type="SMART" id="SM00060">
    <property type="entry name" value="FN3"/>
    <property type="match status" value="1"/>
</dbReference>
<evidence type="ECO:0000313" key="3">
    <source>
        <dbReference type="Proteomes" id="UP001321473"/>
    </source>
</evidence>
<dbReference type="InterPro" id="IPR005312">
    <property type="entry name" value="DUF1759"/>
</dbReference>
<reference evidence="2 3" key="1">
    <citation type="journal article" date="2023" name="Arcadia Sci">
        <title>De novo assembly of a long-read Amblyomma americanum tick genome.</title>
        <authorList>
            <person name="Chou S."/>
            <person name="Poskanzer K.E."/>
            <person name="Rollins M."/>
            <person name="Thuy-Boun P.S."/>
        </authorList>
    </citation>
    <scope>NUCLEOTIDE SEQUENCE [LARGE SCALE GENOMIC DNA]</scope>
    <source>
        <strain evidence="2">F_SG_1</strain>
        <tissue evidence="2">Salivary glands</tissue>
    </source>
</reference>
<dbReference type="Gene3D" id="2.60.40.10">
    <property type="entry name" value="Immunoglobulins"/>
    <property type="match status" value="1"/>
</dbReference>
<dbReference type="InterPro" id="IPR013783">
    <property type="entry name" value="Ig-like_fold"/>
</dbReference>
<evidence type="ECO:0000259" key="1">
    <source>
        <dbReference type="PROSITE" id="PS50853"/>
    </source>
</evidence>
<dbReference type="AlphaFoldDB" id="A0AAQ4EDK0"/>
<keyword evidence="3" id="KW-1185">Reference proteome</keyword>
<feature type="domain" description="Fibronectin type-III" evidence="1">
    <location>
        <begin position="13"/>
        <end position="120"/>
    </location>
</feature>
<dbReference type="SUPFAM" id="SSF49265">
    <property type="entry name" value="Fibronectin type III"/>
    <property type="match status" value="1"/>
</dbReference>
<comment type="caution">
    <text evidence="2">The sequence shown here is derived from an EMBL/GenBank/DDBJ whole genome shotgun (WGS) entry which is preliminary data.</text>
</comment>
<dbReference type="EMBL" id="JARKHS020017918">
    <property type="protein sequence ID" value="KAK8772730.1"/>
    <property type="molecule type" value="Genomic_DNA"/>
</dbReference>
<sequence length="244" mass="26614">MQSSSSLYAAPSAPADIIVRSAHSENVVITVVGPLLWNSEPLGFEVQWAEKEGSSGPERRDLVLPPDWFWQKNELNVTLPLQPGREYNVSVRARGKGDAAQGGVLNGAVLSTMVATTPRGDAAAALAGLPPTAWCYSDTVELHKKRFGNEQLLSQEHMKKLIDVQPVRSSDDVRGLRRLYDTLAAHIKGLETLGQKHDSYSSLLMPIVQRALPTDILLDYIRQCFIATTSSSDEGEESTTDDAS</sequence>
<dbReference type="InterPro" id="IPR003961">
    <property type="entry name" value="FN3_dom"/>
</dbReference>
<gene>
    <name evidence="2" type="ORF">V5799_024027</name>
</gene>
<organism evidence="2 3">
    <name type="scientific">Amblyomma americanum</name>
    <name type="common">Lone star tick</name>
    <dbReference type="NCBI Taxonomy" id="6943"/>
    <lineage>
        <taxon>Eukaryota</taxon>
        <taxon>Metazoa</taxon>
        <taxon>Ecdysozoa</taxon>
        <taxon>Arthropoda</taxon>
        <taxon>Chelicerata</taxon>
        <taxon>Arachnida</taxon>
        <taxon>Acari</taxon>
        <taxon>Parasitiformes</taxon>
        <taxon>Ixodida</taxon>
        <taxon>Ixodoidea</taxon>
        <taxon>Ixodidae</taxon>
        <taxon>Amblyomminae</taxon>
        <taxon>Amblyomma</taxon>
    </lineage>
</organism>
<evidence type="ECO:0000313" key="2">
    <source>
        <dbReference type="EMBL" id="KAK8772730.1"/>
    </source>
</evidence>
<dbReference type="InterPro" id="IPR036116">
    <property type="entry name" value="FN3_sf"/>
</dbReference>
<protein>
    <recommendedName>
        <fullName evidence="1">Fibronectin type-III domain-containing protein</fullName>
    </recommendedName>
</protein>
<dbReference type="PROSITE" id="PS50853">
    <property type="entry name" value="FN3"/>
    <property type="match status" value="1"/>
</dbReference>
<accession>A0AAQ4EDK0</accession>
<name>A0AAQ4EDK0_AMBAM</name>
<dbReference type="Pfam" id="PF03564">
    <property type="entry name" value="DUF1759"/>
    <property type="match status" value="1"/>
</dbReference>
<proteinExistence type="predicted"/>
<dbReference type="CDD" id="cd00063">
    <property type="entry name" value="FN3"/>
    <property type="match status" value="1"/>
</dbReference>